<dbReference type="InterPro" id="IPR004252">
    <property type="entry name" value="Probable_transposase_24"/>
</dbReference>
<accession>A0A5A7UG35</accession>
<proteinExistence type="predicted"/>
<evidence type="ECO:0000256" key="1">
    <source>
        <dbReference type="SAM" id="Coils"/>
    </source>
</evidence>
<dbReference type="EMBL" id="SSTD01006130">
    <property type="protein sequence ID" value="TYK20683.1"/>
    <property type="molecule type" value="Genomic_DNA"/>
</dbReference>
<organism evidence="3 5">
    <name type="scientific">Cucumis melo var. makuwa</name>
    <name type="common">Oriental melon</name>
    <dbReference type="NCBI Taxonomy" id="1194695"/>
    <lineage>
        <taxon>Eukaryota</taxon>
        <taxon>Viridiplantae</taxon>
        <taxon>Streptophyta</taxon>
        <taxon>Embryophyta</taxon>
        <taxon>Tracheophyta</taxon>
        <taxon>Spermatophyta</taxon>
        <taxon>Magnoliopsida</taxon>
        <taxon>eudicotyledons</taxon>
        <taxon>Gunneridae</taxon>
        <taxon>Pentapetalae</taxon>
        <taxon>rosids</taxon>
        <taxon>fabids</taxon>
        <taxon>Cucurbitales</taxon>
        <taxon>Cucurbitaceae</taxon>
        <taxon>Benincaseae</taxon>
        <taxon>Cucumis</taxon>
    </lineage>
</organism>
<protein>
    <submittedName>
        <fullName evidence="3">CACTA en-spm transposon protein</fullName>
    </submittedName>
</protein>
<evidence type="ECO:0000313" key="4">
    <source>
        <dbReference type="EMBL" id="TYK20683.1"/>
    </source>
</evidence>
<name>A0A5A7UG35_CUCMM</name>
<evidence type="ECO:0000313" key="6">
    <source>
        <dbReference type="Proteomes" id="UP000321947"/>
    </source>
</evidence>
<dbReference type="Proteomes" id="UP000321947">
    <property type="component" value="Unassembled WGS sequence"/>
</dbReference>
<evidence type="ECO:0000256" key="2">
    <source>
        <dbReference type="SAM" id="MobiDB-lite"/>
    </source>
</evidence>
<dbReference type="Pfam" id="PF02992">
    <property type="entry name" value="Transposase_21"/>
    <property type="match status" value="1"/>
</dbReference>
<sequence length="285" mass="32960">MWRDDVLRHPADVEGWKHFDSKFLEFASDLRNIRLGLASYEFNLFGQMSTSYGIWPVMLLSYNLPPWKFLVRCLKWADVGREYIEVVKGNLQEQSRTNKATRQKQSYNHSSGSKSFLQQQHELAEKKGKSINRVKLFRETYVRAEMFVLQVAEDAHNQMLELQSQLPPEDSRLLSGDEICDLVLGRRPGYLKGFGWGPKPKVCKTMSASSSTTSCPQSTEKEIELQAKLNEALEQIEVQYRNYQALSSKVQQMRKLIQDLTQAQQGPPHNPQLCDTYIYICLHYS</sequence>
<comment type="caution">
    <text evidence="3">The sequence shown here is derived from an EMBL/GenBank/DDBJ whole genome shotgun (WGS) entry which is preliminary data.</text>
</comment>
<reference evidence="5 6" key="1">
    <citation type="submission" date="2019-08" db="EMBL/GenBank/DDBJ databases">
        <title>Draft genome sequences of two oriental melons (Cucumis melo L. var makuwa).</title>
        <authorList>
            <person name="Kwon S.-Y."/>
        </authorList>
    </citation>
    <scope>NUCLEOTIDE SEQUENCE [LARGE SCALE GENOMIC DNA]</scope>
    <source>
        <strain evidence="6">cv. Chang Bougi</strain>
        <strain evidence="5">cv. SW 3</strain>
        <tissue evidence="3">Leaf</tissue>
    </source>
</reference>
<dbReference type="AlphaFoldDB" id="A0A5A7UG35"/>
<gene>
    <name evidence="4" type="ORF">E5676_scaffold480G00710</name>
    <name evidence="3" type="ORF">E6C27_scaffold318G00450</name>
</gene>
<dbReference type="Pfam" id="PF03004">
    <property type="entry name" value="Transposase_24"/>
    <property type="match status" value="1"/>
</dbReference>
<evidence type="ECO:0000313" key="3">
    <source>
        <dbReference type="EMBL" id="KAA0053998.1"/>
    </source>
</evidence>
<dbReference type="InterPro" id="IPR004242">
    <property type="entry name" value="Transposase_21"/>
</dbReference>
<feature type="coiled-coil region" evidence="1">
    <location>
        <begin position="226"/>
        <end position="263"/>
    </location>
</feature>
<evidence type="ECO:0000313" key="5">
    <source>
        <dbReference type="Proteomes" id="UP000321393"/>
    </source>
</evidence>
<dbReference type="OrthoDB" id="1921870at2759"/>
<feature type="region of interest" description="Disordered" evidence="2">
    <location>
        <begin position="94"/>
        <end position="119"/>
    </location>
</feature>
<keyword evidence="1" id="KW-0175">Coiled coil</keyword>
<dbReference type="EMBL" id="SSTE01008974">
    <property type="protein sequence ID" value="KAA0053998.1"/>
    <property type="molecule type" value="Genomic_DNA"/>
</dbReference>
<dbReference type="Proteomes" id="UP000321393">
    <property type="component" value="Unassembled WGS sequence"/>
</dbReference>